<sequence>MMKKETPVPPAEKKYQLFEGFAVGSESRKLQLLLIPLGLFGLMGVLWAIPFPQLKFLGEYNAYFNWASFFIAVIIYVHLKMSPLVSYLLLFMLFAFSYGIIQLEQWHEQGGLSVALVAGIVLLIFLSAEWILYTKVKEKYQAASFITTIVNSPTWLMVVLAKKLKMNY</sequence>
<dbReference type="Proteomes" id="UP001139450">
    <property type="component" value="Unassembled WGS sequence"/>
</dbReference>
<gene>
    <name evidence="2" type="ORF">MUY27_11350</name>
</gene>
<feature type="transmembrane region" description="Helical" evidence="1">
    <location>
        <begin position="140"/>
        <end position="161"/>
    </location>
</feature>
<organism evidence="2 3">
    <name type="scientific">Mucilaginibacter straminoryzae</name>
    <dbReference type="NCBI Taxonomy" id="2932774"/>
    <lineage>
        <taxon>Bacteria</taxon>
        <taxon>Pseudomonadati</taxon>
        <taxon>Bacteroidota</taxon>
        <taxon>Sphingobacteriia</taxon>
        <taxon>Sphingobacteriales</taxon>
        <taxon>Sphingobacteriaceae</taxon>
        <taxon>Mucilaginibacter</taxon>
    </lineage>
</organism>
<proteinExistence type="predicted"/>
<keyword evidence="1" id="KW-0472">Membrane</keyword>
<feature type="transmembrane region" description="Helical" evidence="1">
    <location>
        <begin position="61"/>
        <end position="78"/>
    </location>
</feature>
<protein>
    <recommendedName>
        <fullName evidence="4">DUF962 domain-containing protein</fullName>
    </recommendedName>
</protein>
<reference evidence="2" key="1">
    <citation type="submission" date="2022-04" db="EMBL/GenBank/DDBJ databases">
        <title>Mucilaginibacter sp. RS28 isolated from freshwater.</title>
        <authorList>
            <person name="Ko S.-R."/>
        </authorList>
    </citation>
    <scope>NUCLEOTIDE SEQUENCE</scope>
    <source>
        <strain evidence="2">RS28</strain>
    </source>
</reference>
<accession>A0A9X1X4L6</accession>
<evidence type="ECO:0000256" key="1">
    <source>
        <dbReference type="SAM" id="Phobius"/>
    </source>
</evidence>
<keyword evidence="1" id="KW-1133">Transmembrane helix</keyword>
<feature type="transmembrane region" description="Helical" evidence="1">
    <location>
        <begin position="84"/>
        <end position="101"/>
    </location>
</feature>
<dbReference type="EMBL" id="JALJEJ010000004">
    <property type="protein sequence ID" value="MCJ8210305.1"/>
    <property type="molecule type" value="Genomic_DNA"/>
</dbReference>
<feature type="transmembrane region" description="Helical" evidence="1">
    <location>
        <begin position="113"/>
        <end position="134"/>
    </location>
</feature>
<name>A0A9X1X4L6_9SPHI</name>
<keyword evidence="3" id="KW-1185">Reference proteome</keyword>
<comment type="caution">
    <text evidence="2">The sequence shown here is derived from an EMBL/GenBank/DDBJ whole genome shotgun (WGS) entry which is preliminary data.</text>
</comment>
<dbReference type="AlphaFoldDB" id="A0A9X1X4L6"/>
<evidence type="ECO:0008006" key="4">
    <source>
        <dbReference type="Google" id="ProtNLM"/>
    </source>
</evidence>
<keyword evidence="1" id="KW-0812">Transmembrane</keyword>
<dbReference type="RefSeq" id="WP_245130141.1">
    <property type="nucleotide sequence ID" value="NZ_JALJEJ010000004.1"/>
</dbReference>
<evidence type="ECO:0000313" key="3">
    <source>
        <dbReference type="Proteomes" id="UP001139450"/>
    </source>
</evidence>
<evidence type="ECO:0000313" key="2">
    <source>
        <dbReference type="EMBL" id="MCJ8210305.1"/>
    </source>
</evidence>
<feature type="transmembrane region" description="Helical" evidence="1">
    <location>
        <begin position="30"/>
        <end position="49"/>
    </location>
</feature>